<evidence type="ECO:0000313" key="2">
    <source>
        <dbReference type="EMBL" id="EYU39621.1"/>
    </source>
</evidence>
<evidence type="ECO:0000259" key="1">
    <source>
        <dbReference type="Pfam" id="PF16201"/>
    </source>
</evidence>
<proteinExistence type="predicted"/>
<dbReference type="PANTHER" id="PTHR13500:SF0">
    <property type="entry name" value="NUCLEOLAR PRE-RIBOSOMAL-ASSOCIATED PROTEIN 1"/>
    <property type="match status" value="1"/>
</dbReference>
<feature type="non-terminal residue" evidence="2">
    <location>
        <position position="1"/>
    </location>
</feature>
<dbReference type="STRING" id="4155.A0A022RHF8"/>
<accession>A0A022RHF8</accession>
<dbReference type="Proteomes" id="UP000030748">
    <property type="component" value="Unassembled WGS sequence"/>
</dbReference>
<dbReference type="GO" id="GO:0005730">
    <property type="term" value="C:nucleolus"/>
    <property type="evidence" value="ECO:0000318"/>
    <property type="project" value="GO_Central"/>
</dbReference>
<dbReference type="EMBL" id="KI630443">
    <property type="protein sequence ID" value="EYU39621.1"/>
    <property type="molecule type" value="Genomic_DNA"/>
</dbReference>
<gene>
    <name evidence="2" type="ORF">MIMGU_mgv1a0000302mg</name>
</gene>
<dbReference type="GO" id="GO:0000463">
    <property type="term" value="P:maturation of LSU-rRNA from tricistronic rRNA transcript (SSU-rRNA, 5.8S rRNA, LSU-rRNA)"/>
    <property type="evidence" value="ECO:0000318"/>
    <property type="project" value="GO_Central"/>
</dbReference>
<dbReference type="PANTHER" id="PTHR13500">
    <property type="entry name" value="NUCLEOLAR PRERIBOSOMAL-ASSOCIATED PROTEIN 1"/>
    <property type="match status" value="1"/>
</dbReference>
<keyword evidence="3" id="KW-1185">Reference proteome</keyword>
<dbReference type="InterPro" id="IPR032436">
    <property type="entry name" value="URB1_C"/>
</dbReference>
<organism evidence="2 3">
    <name type="scientific">Erythranthe guttata</name>
    <name type="common">Yellow monkey flower</name>
    <name type="synonym">Mimulus guttatus</name>
    <dbReference type="NCBI Taxonomy" id="4155"/>
    <lineage>
        <taxon>Eukaryota</taxon>
        <taxon>Viridiplantae</taxon>
        <taxon>Streptophyta</taxon>
        <taxon>Embryophyta</taxon>
        <taxon>Tracheophyta</taxon>
        <taxon>Spermatophyta</taxon>
        <taxon>Magnoliopsida</taxon>
        <taxon>eudicotyledons</taxon>
        <taxon>Gunneridae</taxon>
        <taxon>Pentapetalae</taxon>
        <taxon>asterids</taxon>
        <taxon>lamiids</taxon>
        <taxon>Lamiales</taxon>
        <taxon>Phrymaceae</taxon>
        <taxon>Erythranthe</taxon>
    </lineage>
</organism>
<dbReference type="Pfam" id="PF16201">
    <property type="entry name" value="NopRA1"/>
    <property type="match status" value="1"/>
</dbReference>
<name>A0A022RHF8_ERYGU</name>
<protein>
    <recommendedName>
        <fullName evidence="1">URB1 C-terminal domain-containing protein</fullName>
    </recommendedName>
</protein>
<evidence type="ECO:0000313" key="3">
    <source>
        <dbReference type="Proteomes" id="UP000030748"/>
    </source>
</evidence>
<dbReference type="InterPro" id="IPR039844">
    <property type="entry name" value="URB1"/>
</dbReference>
<feature type="domain" description="URB1 C-terminal" evidence="1">
    <location>
        <begin position="1047"/>
        <end position="1237"/>
    </location>
</feature>
<dbReference type="GO" id="GO:0000466">
    <property type="term" value="P:maturation of 5.8S rRNA from tricistronic rRNA transcript (SSU-rRNA, 5.8S rRNA, LSU-rRNA)"/>
    <property type="evidence" value="ECO:0000318"/>
    <property type="project" value="GO_Central"/>
</dbReference>
<reference evidence="2 3" key="1">
    <citation type="journal article" date="2013" name="Proc. Natl. Acad. Sci. U.S.A.">
        <title>Fine-scale variation in meiotic recombination in Mimulus inferred from population shotgun sequencing.</title>
        <authorList>
            <person name="Hellsten U."/>
            <person name="Wright K.M."/>
            <person name="Jenkins J."/>
            <person name="Shu S."/>
            <person name="Yuan Y."/>
            <person name="Wessler S.R."/>
            <person name="Schmutz J."/>
            <person name="Willis J.H."/>
            <person name="Rokhsar D.S."/>
        </authorList>
    </citation>
    <scope>NUCLEOTIDE SEQUENCE [LARGE SCALE GENOMIC DNA]</scope>
    <source>
        <strain evidence="3">cv. DUN x IM62</strain>
    </source>
</reference>
<dbReference type="eggNOG" id="KOG1791">
    <property type="taxonomic scope" value="Eukaryota"/>
</dbReference>
<sequence>VLRSEYQSGLVGLTVGFSFSLLCTRYTEILQNFPLVLSISSELLEAPFSVLSSMFFLQSSFLTDVSKLWPEMLFDALGSVTCCKEKEDNSCKGDLDSKKAASAAFARYLRSAPFCVLFSAIVQSSSCHLFEQSALKKLLLDKVTAVPSDHLVSSLCYVMFWMNHASSSYRIGSSNDLKMSSETCFILAEYLVKQLLDKNLSHIPVNCAAEVVEFILNHPSVTSSLRFPLSGDIEFSDSIFGESLGELLQSAKQAVNRMDHHVLDLIKTVAEFIFPMRNDQLSEQVINGRKQISRAFEAMEQKLFLIFKTKFDACIKSMDFKPFVPTFYALHTLIRFISPFKLLELVNWLFSRIDSKNATVHQSSKRNDLFVGLHLASCTFDILSAYMGQPNPESTLYSYLGGTETQFDVLLFERIFFQVFEICCRFKLDIADKCLLKAVKVVKMHKSVQDPYLPSIMVLSRIVASTPIDIISHCLHKVDRTKADLLYLITGTSPLHMSAFGFTFSEILNTLLPNAHKNQETSKYSLSDEELTMLLPTALLYLNSVTIKFEGQPSKPFQVILSVYGRLLFGGFSKWKIFVSSSIFEIRLDKLLTASREEFSNLFSDSLLGKAILIARDHLASNEDISKLDWRLSLFNQVCPSNADDIFDCCCGETGLHSLKQPLEFVNKVVAYINFCRILLFFDCNGSESPPLEKSRIQFLRMLISTWMLIVKKFPENNAYSGNIDGENLSLFRFLEFFVMHNVSELTTEIQNCLIKLDSLPFTEQLVKSFLLYRFEDSVTLKMLRTVLTSLSRGKFSCISVIQLLLAHSKFAQSIHSANQSLDSTQFGLVFTPMRSIMTSLVIPCTNLDSLYFKNKKSTSEPDLNLLELIKLVRVLFQIYVQQREEANVGDEEGINCRELVYLLLSSYGATCSEVDKEIYNLMLEIESNDKSSAGIVAQTDYIWGPSSLKMRKDSVDLKNTESFEELQKVKFRENIPVDPNMCAQTVLHFPYNEFVNGGTSSTVMTEACSTTDKLQIYDPIFILRFSIHCLSRNYIEPIEFASLGLLAITFVSMSSNDEVTRKLGYEALSKFNSALEKCQKKKDVKRLGLLMTSLQNGIEGQWRRIPSIIAIFCAEASLVLLDESYANHSSIYEYFNKSRCVNMKDIPLFSTLFWSSSDKFKMDRLWMLRLLYVGLNTEDDAQIYLGNHIFKTLMSFYCSPLSDNDSKELIIQIVEKACQFHRAVRVLVEHGGLILWLSSIVVSYITSPRNNIEWLPKHAMEQLSELSSNLFKLLVSSFDLIKEESTLCYSILETLTLLLKVSQKRKISQPHFTLSEDSLFQLYKTGQENLSKFLRWAVATAIQSKPEDESIVSKLLRWLIASVIRGKISRKLIEDDNNSCSKRESLHSLQSWLSSKNKKVFEENGCDDVLAATIFYLLQIIGFNHSLLPSAVSALCLLLVPNSSELESLTGISLPSLCTKIHCPTEANPAWRWLYDEKWGEVSKEISAAEKLDEIHACEKLVMVASNILTKKSGFSHIFELKDVENLHVYDWERSLIQI</sequence>